<dbReference type="InterPro" id="IPR036249">
    <property type="entry name" value="Thioredoxin-like_sf"/>
</dbReference>
<dbReference type="RefSeq" id="WP_342881813.1">
    <property type="nucleotide sequence ID" value="NZ_JBBMQS010000006.1"/>
</dbReference>
<dbReference type="PROSITE" id="PS51352">
    <property type="entry name" value="THIOREDOXIN_2"/>
    <property type="match status" value="1"/>
</dbReference>
<feature type="domain" description="Thioredoxin" evidence="4">
    <location>
        <begin position="84"/>
        <end position="224"/>
    </location>
</feature>
<evidence type="ECO:0000256" key="2">
    <source>
        <dbReference type="SAM" id="MobiDB-lite"/>
    </source>
</evidence>
<feature type="region of interest" description="Disordered" evidence="2">
    <location>
        <begin position="67"/>
        <end position="86"/>
    </location>
</feature>
<dbReference type="EMBL" id="JBBMQS010000006">
    <property type="protein sequence ID" value="MEM5498105.1"/>
    <property type="molecule type" value="Genomic_DNA"/>
</dbReference>
<dbReference type="InterPro" id="IPR017937">
    <property type="entry name" value="Thioredoxin_CS"/>
</dbReference>
<evidence type="ECO:0000313" key="5">
    <source>
        <dbReference type="EMBL" id="MEM5498105.1"/>
    </source>
</evidence>
<dbReference type="Gene3D" id="3.40.30.10">
    <property type="entry name" value="Glutaredoxin"/>
    <property type="match status" value="1"/>
</dbReference>
<dbReference type="Proteomes" id="UP001461163">
    <property type="component" value="Unassembled WGS sequence"/>
</dbReference>
<proteinExistence type="predicted"/>
<keyword evidence="3" id="KW-0812">Transmembrane</keyword>
<organism evidence="5 6">
    <name type="scientific">Paraglaciecola mesophila</name>
    <dbReference type="NCBI Taxonomy" id="197222"/>
    <lineage>
        <taxon>Bacteria</taxon>
        <taxon>Pseudomonadati</taxon>
        <taxon>Pseudomonadota</taxon>
        <taxon>Gammaproteobacteria</taxon>
        <taxon>Alteromonadales</taxon>
        <taxon>Alteromonadaceae</taxon>
        <taxon>Paraglaciecola</taxon>
    </lineage>
</organism>
<name>A0ABU9SW67_9ALTE</name>
<keyword evidence="6" id="KW-1185">Reference proteome</keyword>
<dbReference type="InterPro" id="IPR000866">
    <property type="entry name" value="AhpC/TSA"/>
</dbReference>
<reference evidence="5 6" key="1">
    <citation type="submission" date="2024-03" db="EMBL/GenBank/DDBJ databases">
        <title>Community enrichment and isolation of bacterial strains for fucoidan degradation.</title>
        <authorList>
            <person name="Sichert A."/>
        </authorList>
    </citation>
    <scope>NUCLEOTIDE SEQUENCE [LARGE SCALE GENOMIC DNA]</scope>
    <source>
        <strain evidence="5 6">AS12</strain>
    </source>
</reference>
<keyword evidence="1" id="KW-0676">Redox-active center</keyword>
<evidence type="ECO:0000259" key="4">
    <source>
        <dbReference type="PROSITE" id="PS51352"/>
    </source>
</evidence>
<feature type="transmembrane region" description="Helical" evidence="3">
    <location>
        <begin position="40"/>
        <end position="64"/>
    </location>
</feature>
<dbReference type="InterPro" id="IPR050553">
    <property type="entry name" value="Thioredoxin_ResA/DsbE_sf"/>
</dbReference>
<dbReference type="PANTHER" id="PTHR42852">
    <property type="entry name" value="THIOL:DISULFIDE INTERCHANGE PROTEIN DSBE"/>
    <property type="match status" value="1"/>
</dbReference>
<dbReference type="InterPro" id="IPR013766">
    <property type="entry name" value="Thioredoxin_domain"/>
</dbReference>
<dbReference type="PANTHER" id="PTHR42852:SF13">
    <property type="entry name" value="PROTEIN DIPZ"/>
    <property type="match status" value="1"/>
</dbReference>
<gene>
    <name evidence="5" type="ORF">WNY77_11915</name>
</gene>
<dbReference type="SUPFAM" id="SSF52833">
    <property type="entry name" value="Thioredoxin-like"/>
    <property type="match status" value="1"/>
</dbReference>
<evidence type="ECO:0000256" key="3">
    <source>
        <dbReference type="SAM" id="Phobius"/>
    </source>
</evidence>
<evidence type="ECO:0000313" key="6">
    <source>
        <dbReference type="Proteomes" id="UP001461163"/>
    </source>
</evidence>
<comment type="caution">
    <text evidence="5">The sequence shown here is derived from an EMBL/GenBank/DDBJ whole genome shotgun (WGS) entry which is preliminary data.</text>
</comment>
<protein>
    <submittedName>
        <fullName evidence="5">TlpA disulfide reductase family protein</fullName>
    </submittedName>
</protein>
<sequence length="225" mass="25096">MQNAIISLTSNNIQQTSTPQKNTQQQQILQKDVQQTNSAFLLRASAVLCVLLLMMFTLPLTYAAEPVPVPEPKSKPGQKSAPSEVPLTMAPNWSLQDADGNQVSSTDFAGKPLIIHFWATWCPYCKKLQPELERLYVKYQEQGLQMIAISLREDEDAKPQEALNARGMSFKTLVNGDQVAMDKFYVRGTPTTFFINAKGQVVVATRLSDPNDPRLEQVVKSILVK</sequence>
<keyword evidence="3" id="KW-1133">Transmembrane helix</keyword>
<accession>A0ABU9SW67</accession>
<dbReference type="CDD" id="cd02966">
    <property type="entry name" value="TlpA_like_family"/>
    <property type="match status" value="1"/>
</dbReference>
<keyword evidence="3" id="KW-0472">Membrane</keyword>
<dbReference type="Pfam" id="PF00578">
    <property type="entry name" value="AhpC-TSA"/>
    <property type="match status" value="1"/>
</dbReference>
<evidence type="ECO:0000256" key="1">
    <source>
        <dbReference type="ARBA" id="ARBA00023284"/>
    </source>
</evidence>
<dbReference type="PROSITE" id="PS00194">
    <property type="entry name" value="THIOREDOXIN_1"/>
    <property type="match status" value="1"/>
</dbReference>